<dbReference type="InterPro" id="IPR001173">
    <property type="entry name" value="Glyco_trans_2-like"/>
</dbReference>
<sequence length="365" mass="40865">MKLSIVILNYNVRHFLELCLKSVQEAISTIDAEIIVVDNQSSDDSCQMVKSRFPKVKLIENTTNFGFSKGNNIGVSEAKGEYVCVLNPDTVVTEDTFLSVLYFADKQANLGIVGCKLIDGTGAFLPESKRHVPTPKVALKKILGKTGSYYANHLEENDIGPVSILVGAFMVMKRDVYNTVNGFDEDYFMYAEDIDLSYKTIQAGFQNYYFGATTVIHYKGESTCRNQDYAKRFNGAMQIFYKKHFNKSILVESLISLGVKGLVLLNLQPSVEKRDVKSIVLVSDQENKLIESVLPFPLVLKSQIESIEQNQQLILDNNVLTFRQIVSILEAHGNNKTLTYRILPKGCNFLIGSDNAVSRGIVIHF</sequence>
<organism evidence="2 3">
    <name type="scientific">Formosa undariae</name>
    <dbReference type="NCBI Taxonomy" id="1325436"/>
    <lineage>
        <taxon>Bacteria</taxon>
        <taxon>Pseudomonadati</taxon>
        <taxon>Bacteroidota</taxon>
        <taxon>Flavobacteriia</taxon>
        <taxon>Flavobacteriales</taxon>
        <taxon>Flavobacteriaceae</taxon>
        <taxon>Formosa</taxon>
    </lineage>
</organism>
<dbReference type="Pfam" id="PF00535">
    <property type="entry name" value="Glycos_transf_2"/>
    <property type="match status" value="1"/>
</dbReference>
<dbReference type="PANTHER" id="PTHR43179">
    <property type="entry name" value="RHAMNOSYLTRANSFERASE WBBL"/>
    <property type="match status" value="1"/>
</dbReference>
<comment type="caution">
    <text evidence="2">The sequence shown here is derived from an EMBL/GenBank/DDBJ whole genome shotgun (WGS) entry which is preliminary data.</text>
</comment>
<keyword evidence="2" id="KW-0328">Glycosyltransferase</keyword>
<name>A0ABV5F0L4_9FLAO</name>
<dbReference type="CDD" id="cd04186">
    <property type="entry name" value="GT_2_like_c"/>
    <property type="match status" value="1"/>
</dbReference>
<evidence type="ECO:0000313" key="3">
    <source>
        <dbReference type="Proteomes" id="UP001589605"/>
    </source>
</evidence>
<keyword evidence="2" id="KW-0808">Transferase</keyword>
<accession>A0ABV5F0L4</accession>
<dbReference type="InterPro" id="IPR029044">
    <property type="entry name" value="Nucleotide-diphossugar_trans"/>
</dbReference>
<dbReference type="SUPFAM" id="SSF53448">
    <property type="entry name" value="Nucleotide-diphospho-sugar transferases"/>
    <property type="match status" value="1"/>
</dbReference>
<gene>
    <name evidence="2" type="ORF">ACFFVB_07705</name>
</gene>
<dbReference type="PANTHER" id="PTHR43179:SF7">
    <property type="entry name" value="RHAMNOSYLTRANSFERASE WBBL"/>
    <property type="match status" value="1"/>
</dbReference>
<dbReference type="GO" id="GO:0016757">
    <property type="term" value="F:glycosyltransferase activity"/>
    <property type="evidence" value="ECO:0007669"/>
    <property type="project" value="UniProtKB-KW"/>
</dbReference>
<dbReference type="EC" id="2.4.-.-" evidence="2"/>
<protein>
    <submittedName>
        <fullName evidence="2">Glycosyltransferase family 2 protein</fullName>
        <ecNumber evidence="2">2.4.-.-</ecNumber>
    </submittedName>
</protein>
<dbReference type="RefSeq" id="WP_382382133.1">
    <property type="nucleotide sequence ID" value="NZ_JBHMEZ010000003.1"/>
</dbReference>
<evidence type="ECO:0000313" key="2">
    <source>
        <dbReference type="EMBL" id="MFB9052964.1"/>
    </source>
</evidence>
<dbReference type="Gene3D" id="3.90.550.10">
    <property type="entry name" value="Spore Coat Polysaccharide Biosynthesis Protein SpsA, Chain A"/>
    <property type="match status" value="1"/>
</dbReference>
<keyword evidence="3" id="KW-1185">Reference proteome</keyword>
<proteinExistence type="predicted"/>
<reference evidence="2 3" key="1">
    <citation type="submission" date="2024-09" db="EMBL/GenBank/DDBJ databases">
        <authorList>
            <person name="Sun Q."/>
            <person name="Mori K."/>
        </authorList>
    </citation>
    <scope>NUCLEOTIDE SEQUENCE [LARGE SCALE GENOMIC DNA]</scope>
    <source>
        <strain evidence="2 3">CECT 8286</strain>
    </source>
</reference>
<dbReference type="Proteomes" id="UP001589605">
    <property type="component" value="Unassembled WGS sequence"/>
</dbReference>
<feature type="domain" description="Glycosyltransferase 2-like" evidence="1">
    <location>
        <begin position="4"/>
        <end position="177"/>
    </location>
</feature>
<evidence type="ECO:0000259" key="1">
    <source>
        <dbReference type="Pfam" id="PF00535"/>
    </source>
</evidence>
<dbReference type="EMBL" id="JBHMEZ010000003">
    <property type="protein sequence ID" value="MFB9052964.1"/>
    <property type="molecule type" value="Genomic_DNA"/>
</dbReference>